<organism evidence="1 2">
    <name type="scientific">Paenibacillus vini</name>
    <dbReference type="NCBI Taxonomy" id="1476024"/>
    <lineage>
        <taxon>Bacteria</taxon>
        <taxon>Bacillati</taxon>
        <taxon>Bacillota</taxon>
        <taxon>Bacilli</taxon>
        <taxon>Bacillales</taxon>
        <taxon>Paenibacillaceae</taxon>
        <taxon>Paenibacillus</taxon>
    </lineage>
</organism>
<reference evidence="1 2" key="1">
    <citation type="submission" date="2021-03" db="EMBL/GenBank/DDBJ databases">
        <title>Antimicrobial resistance genes in bacteria isolated from Japanese honey, and their potential for conferring macrolide and lincosamide resistance in the American foulbrood pathogen Paenibacillus larvae.</title>
        <authorList>
            <person name="Okamoto M."/>
            <person name="Kumagai M."/>
            <person name="Kanamori H."/>
            <person name="Takamatsu D."/>
        </authorList>
    </citation>
    <scope>NUCLEOTIDE SEQUENCE [LARGE SCALE GENOMIC DNA]</scope>
    <source>
        <strain evidence="1 2">J42TS3</strain>
    </source>
</reference>
<sequence length="211" mass="24133">MRVIDAAPSTPLIREMNYSLDEDWICLRWRWPEGVQAVYIHKGPADGSLDTLPAETDLKLYTREEYKANGGYRERLDGIGRVLYTVYGCLTADDELQLIHQQDGQNRLVMNAGRARIYYSVTQKNSLFRKYKSIQIQVMTETALGKDVLCYVKKQGGYPAGKEDGTVYHFLQDFAPGRNVLPVIEVGKGDYVRLFFTDGRKYGQLYELIAE</sequence>
<name>A0ABQ4M9H8_9BACL</name>
<comment type="caution">
    <text evidence="1">The sequence shown here is derived from an EMBL/GenBank/DDBJ whole genome shotgun (WGS) entry which is preliminary data.</text>
</comment>
<protein>
    <recommendedName>
        <fullName evidence="3">Beta-mannanase</fullName>
    </recommendedName>
</protein>
<evidence type="ECO:0000313" key="2">
    <source>
        <dbReference type="Proteomes" id="UP000679992"/>
    </source>
</evidence>
<dbReference type="EMBL" id="BOSL01000004">
    <property type="protein sequence ID" value="GIP52637.1"/>
    <property type="molecule type" value="Genomic_DNA"/>
</dbReference>
<keyword evidence="2" id="KW-1185">Reference proteome</keyword>
<gene>
    <name evidence="1" type="ORF">J42TS3_16720</name>
</gene>
<proteinExistence type="predicted"/>
<evidence type="ECO:0000313" key="1">
    <source>
        <dbReference type="EMBL" id="GIP52637.1"/>
    </source>
</evidence>
<evidence type="ECO:0008006" key="3">
    <source>
        <dbReference type="Google" id="ProtNLM"/>
    </source>
</evidence>
<accession>A0ABQ4M9H8</accession>
<dbReference type="RefSeq" id="WP_213654392.1">
    <property type="nucleotide sequence ID" value="NZ_BOSL01000004.1"/>
</dbReference>
<dbReference type="Proteomes" id="UP000679992">
    <property type="component" value="Unassembled WGS sequence"/>
</dbReference>